<keyword evidence="1" id="KW-1005">Bacterial flagellum biogenesis</keyword>
<accession>A0A135I6J3</accession>
<dbReference type="RefSeq" id="WP_067417817.1">
    <property type="nucleotide sequence ID" value="NZ_LNTY01000036.1"/>
</dbReference>
<dbReference type="Proteomes" id="UP000070529">
    <property type="component" value="Unassembled WGS sequence"/>
</dbReference>
<proteinExistence type="predicted"/>
<reference evidence="3 4" key="1">
    <citation type="submission" date="2015-11" db="EMBL/GenBank/DDBJ databases">
        <title>Genomic Taxonomy of the Vibrionaceae.</title>
        <authorList>
            <person name="Gomez-Gil B."/>
            <person name="Enciso-Ibarra J."/>
        </authorList>
    </citation>
    <scope>NUCLEOTIDE SEQUENCE [LARGE SCALE GENOMIC DNA]</scope>
    <source>
        <strain evidence="3 4">CAIM 912</strain>
    </source>
</reference>
<evidence type="ECO:0000313" key="4">
    <source>
        <dbReference type="Proteomes" id="UP000070529"/>
    </source>
</evidence>
<dbReference type="OrthoDB" id="5767686at2"/>
<organism evidence="3 4">
    <name type="scientific">Enterovibrio coralii</name>
    <dbReference type="NCBI Taxonomy" id="294935"/>
    <lineage>
        <taxon>Bacteria</taxon>
        <taxon>Pseudomonadati</taxon>
        <taxon>Pseudomonadota</taxon>
        <taxon>Gammaproteobacteria</taxon>
        <taxon>Vibrionales</taxon>
        <taxon>Vibrionaceae</taxon>
        <taxon>Enterovibrio</taxon>
    </lineage>
</organism>
<comment type="caution">
    <text evidence="3">The sequence shown here is derived from an EMBL/GenBank/DDBJ whole genome shotgun (WGS) entry which is preliminary data.</text>
</comment>
<protein>
    <submittedName>
        <fullName evidence="3">Flagellar protein</fullName>
    </submittedName>
</protein>
<evidence type="ECO:0000256" key="1">
    <source>
        <dbReference type="ARBA" id="ARBA00022795"/>
    </source>
</evidence>
<dbReference type="GO" id="GO:0044781">
    <property type="term" value="P:bacterial-type flagellum organization"/>
    <property type="evidence" value="ECO:0007669"/>
    <property type="project" value="UniProtKB-KW"/>
</dbReference>
<keyword evidence="4" id="KW-1185">Reference proteome</keyword>
<feature type="domain" description="Flagellar protein FlgJ N-terminal" evidence="2">
    <location>
        <begin position="54"/>
        <end position="104"/>
    </location>
</feature>
<evidence type="ECO:0000313" key="3">
    <source>
        <dbReference type="EMBL" id="KXF81071.1"/>
    </source>
</evidence>
<dbReference type="STRING" id="294935.ATN88_19070"/>
<keyword evidence="3" id="KW-0966">Cell projection</keyword>
<sequence length="203" mass="22287">MNIDGFKEQAQWSSMMYHDNKALTNIKHSSDQQGALEQVAGQFEAMFLQLVLRQMRSSSDALADENSPFSSQQYGVFRDMYDGQLAIEMAKKQHAGIAEMLVKQLGPMASPVAFQTDKTNAINSADAEVQKQAVLKELIAPAANDESCVIKAESRSQSHIAPGFNGCESFNNRVSEVANITRQQVEVASSTAFAQPLIRTLEP</sequence>
<evidence type="ECO:0000259" key="2">
    <source>
        <dbReference type="Pfam" id="PF10135"/>
    </source>
</evidence>
<keyword evidence="3" id="KW-0969">Cilium</keyword>
<keyword evidence="3" id="KW-0282">Flagellum</keyword>
<dbReference type="EMBL" id="LNTY01000036">
    <property type="protein sequence ID" value="KXF81071.1"/>
    <property type="molecule type" value="Genomic_DNA"/>
</dbReference>
<dbReference type="AlphaFoldDB" id="A0A135I6J3"/>
<dbReference type="Pfam" id="PF10135">
    <property type="entry name" value="Rod-binding"/>
    <property type="match status" value="1"/>
</dbReference>
<gene>
    <name evidence="3" type="ORF">ATN88_19070</name>
</gene>
<dbReference type="InterPro" id="IPR019301">
    <property type="entry name" value="Flagellar_prot_FlgJ_N"/>
</dbReference>
<name>A0A135I6J3_9GAMM</name>